<feature type="compositionally biased region" description="Low complexity" evidence="1">
    <location>
        <begin position="58"/>
        <end position="73"/>
    </location>
</feature>
<evidence type="ECO:0000313" key="3">
    <source>
        <dbReference type="Proteomes" id="UP000807353"/>
    </source>
</evidence>
<dbReference type="EMBL" id="MU150269">
    <property type="protein sequence ID" value="KAF9462762.1"/>
    <property type="molecule type" value="Genomic_DNA"/>
</dbReference>
<protein>
    <submittedName>
        <fullName evidence="2">Uncharacterized protein</fullName>
    </submittedName>
</protein>
<dbReference type="AlphaFoldDB" id="A0A9P5Y5U2"/>
<dbReference type="Proteomes" id="UP000807353">
    <property type="component" value="Unassembled WGS sequence"/>
</dbReference>
<accession>A0A9P5Y5U2</accession>
<organism evidence="2 3">
    <name type="scientific">Collybia nuda</name>
    <dbReference type="NCBI Taxonomy" id="64659"/>
    <lineage>
        <taxon>Eukaryota</taxon>
        <taxon>Fungi</taxon>
        <taxon>Dikarya</taxon>
        <taxon>Basidiomycota</taxon>
        <taxon>Agaricomycotina</taxon>
        <taxon>Agaricomycetes</taxon>
        <taxon>Agaricomycetidae</taxon>
        <taxon>Agaricales</taxon>
        <taxon>Tricholomatineae</taxon>
        <taxon>Clitocybaceae</taxon>
        <taxon>Collybia</taxon>
    </lineage>
</organism>
<comment type="caution">
    <text evidence="2">The sequence shown here is derived from an EMBL/GenBank/DDBJ whole genome shotgun (WGS) entry which is preliminary data.</text>
</comment>
<proteinExistence type="predicted"/>
<sequence length="221" mass="23934">MPPFPFSALAEKLENAYEAIHSALVLFPDGSDEQSVVGSVWFTVARDQCQDSPLRLRNGSSSFSSEETDNSGSFRSMEEDEVASYNMNNNSSSSTAIGATYTYTPQTVYGGKILPNIADFDDEDDSGVDTDTDSFYTTESSEGLAKALQSSLSIATQPPIIASDGQHYFTVLPPPPRRKYETNGKLIFVPSDAPGTCPIHGCAGDPCSTCKFKDRPMLFSF</sequence>
<evidence type="ECO:0000313" key="2">
    <source>
        <dbReference type="EMBL" id="KAF9462762.1"/>
    </source>
</evidence>
<name>A0A9P5Y5U2_9AGAR</name>
<reference evidence="2" key="1">
    <citation type="submission" date="2020-11" db="EMBL/GenBank/DDBJ databases">
        <authorList>
            <consortium name="DOE Joint Genome Institute"/>
            <person name="Ahrendt S."/>
            <person name="Riley R."/>
            <person name="Andreopoulos W."/>
            <person name="Labutti K."/>
            <person name="Pangilinan J."/>
            <person name="Ruiz-Duenas F.J."/>
            <person name="Barrasa J.M."/>
            <person name="Sanchez-Garcia M."/>
            <person name="Camarero S."/>
            <person name="Miyauchi S."/>
            <person name="Serrano A."/>
            <person name="Linde D."/>
            <person name="Babiker R."/>
            <person name="Drula E."/>
            <person name="Ayuso-Fernandez I."/>
            <person name="Pacheco R."/>
            <person name="Padilla G."/>
            <person name="Ferreira P."/>
            <person name="Barriuso J."/>
            <person name="Kellner H."/>
            <person name="Castanera R."/>
            <person name="Alfaro M."/>
            <person name="Ramirez L."/>
            <person name="Pisabarro A.G."/>
            <person name="Kuo A."/>
            <person name="Tritt A."/>
            <person name="Lipzen A."/>
            <person name="He G."/>
            <person name="Yan M."/>
            <person name="Ng V."/>
            <person name="Cullen D."/>
            <person name="Martin F."/>
            <person name="Rosso M.-N."/>
            <person name="Henrissat B."/>
            <person name="Hibbett D."/>
            <person name="Martinez A.T."/>
            <person name="Grigoriev I.V."/>
        </authorList>
    </citation>
    <scope>NUCLEOTIDE SEQUENCE</scope>
    <source>
        <strain evidence="2">CBS 247.69</strain>
    </source>
</reference>
<gene>
    <name evidence="2" type="ORF">BDZ94DRAFT_707496</name>
</gene>
<feature type="region of interest" description="Disordered" evidence="1">
    <location>
        <begin position="53"/>
        <end position="78"/>
    </location>
</feature>
<keyword evidence="3" id="KW-1185">Reference proteome</keyword>
<evidence type="ECO:0000256" key="1">
    <source>
        <dbReference type="SAM" id="MobiDB-lite"/>
    </source>
</evidence>
<dbReference type="OrthoDB" id="3024682at2759"/>